<dbReference type="PROSITE" id="PS50865">
    <property type="entry name" value="ZF_MYND_2"/>
    <property type="match status" value="1"/>
</dbReference>
<dbReference type="InterPro" id="IPR027974">
    <property type="entry name" value="DUF4470"/>
</dbReference>
<reference evidence="6" key="1">
    <citation type="journal article" date="2020" name="Stud. Mycol.">
        <title>101 Dothideomycetes genomes: a test case for predicting lifestyles and emergence of pathogens.</title>
        <authorList>
            <person name="Haridas S."/>
            <person name="Albert R."/>
            <person name="Binder M."/>
            <person name="Bloem J."/>
            <person name="Labutti K."/>
            <person name="Salamov A."/>
            <person name="Andreopoulos B."/>
            <person name="Baker S."/>
            <person name="Barry K."/>
            <person name="Bills G."/>
            <person name="Bluhm B."/>
            <person name="Cannon C."/>
            <person name="Castanera R."/>
            <person name="Culley D."/>
            <person name="Daum C."/>
            <person name="Ezra D."/>
            <person name="Gonzalez J."/>
            <person name="Henrissat B."/>
            <person name="Kuo A."/>
            <person name="Liang C."/>
            <person name="Lipzen A."/>
            <person name="Lutzoni F."/>
            <person name="Magnuson J."/>
            <person name="Mondo S."/>
            <person name="Nolan M."/>
            <person name="Ohm R."/>
            <person name="Pangilinan J."/>
            <person name="Park H.-J."/>
            <person name="Ramirez L."/>
            <person name="Alfaro M."/>
            <person name="Sun H."/>
            <person name="Tritt A."/>
            <person name="Yoshinaga Y."/>
            <person name="Zwiers L.-H."/>
            <person name="Turgeon B."/>
            <person name="Goodwin S."/>
            <person name="Spatafora J."/>
            <person name="Crous P."/>
            <person name="Grigoriev I."/>
        </authorList>
    </citation>
    <scope>NUCLEOTIDE SEQUENCE</scope>
    <source>
        <strain evidence="6">CBS 279.74</strain>
    </source>
</reference>
<dbReference type="GO" id="GO:0008270">
    <property type="term" value="F:zinc ion binding"/>
    <property type="evidence" value="ECO:0007669"/>
    <property type="project" value="UniProtKB-KW"/>
</dbReference>
<keyword evidence="2 4" id="KW-0863">Zinc-finger</keyword>
<dbReference type="InterPro" id="IPR002893">
    <property type="entry name" value="Znf_MYND"/>
</dbReference>
<organism evidence="6 7">
    <name type="scientific">Pleomassaria siparia CBS 279.74</name>
    <dbReference type="NCBI Taxonomy" id="1314801"/>
    <lineage>
        <taxon>Eukaryota</taxon>
        <taxon>Fungi</taxon>
        <taxon>Dikarya</taxon>
        <taxon>Ascomycota</taxon>
        <taxon>Pezizomycotina</taxon>
        <taxon>Dothideomycetes</taxon>
        <taxon>Pleosporomycetidae</taxon>
        <taxon>Pleosporales</taxon>
        <taxon>Pleomassariaceae</taxon>
        <taxon>Pleomassaria</taxon>
    </lineage>
</organism>
<dbReference type="EMBL" id="MU005783">
    <property type="protein sequence ID" value="KAF2704138.1"/>
    <property type="molecule type" value="Genomic_DNA"/>
</dbReference>
<keyword evidence="1" id="KW-0479">Metal-binding</keyword>
<sequence>MAVDMSSFLNPALCANIERIVDGKISPCQKHAGDICSSCSIVQYCSKECQRENWKAHKTTCKSTDLKETFQPAWVVKSYTPAFMLGPPLAPFGDAQYFWGNVPALDLLNVKDNEGEKDIVDKDLNLLFAASGDIRNVVKTVAGLPEAYKGQCTVVMNDMNFAIVARNAIILLVALKLEAHVAVPMIIHLWYSVLLPASMLEVLQDTILPLVDDVCTKIKGKVSGELQSKTFKFGGRSLRIVLTKGEWDDLRKFFVVPGDITTDKAREIRRKITMAESRVDYVDRALYGMPPGLRKSKRRFRDDGIVLPYGSSRKDFDTPNPLLTLSRTFFQQGSFWPMKDDADPLDGWFHREIIKHLPAAKNDMLGCLFFFLRDVLLDFCNRVQKCKMAFQLFAVNAVYLPRLFNKTSQGALLFDRIEVSNMCDRGYVGPQTVLMTFGPLLKPKSQSLKATLLMFFINAVREEEQLSGREADQASDSNRMRQLEKYIYSNPSEQMDKALHSGNPMTFLNASNPEIIRAAFLLDMFGDFDRFFRTFLEDTKMVAMAHSCGVKVKAANTIIEPFPFRVTDDTTQDEFRMICNDSTTGHERYLEIEKV</sequence>
<evidence type="ECO:0000256" key="4">
    <source>
        <dbReference type="PROSITE-ProRule" id="PRU00134"/>
    </source>
</evidence>
<evidence type="ECO:0000256" key="1">
    <source>
        <dbReference type="ARBA" id="ARBA00022723"/>
    </source>
</evidence>
<gene>
    <name evidence="6" type="ORF">K504DRAFT_442126</name>
</gene>
<feature type="domain" description="MYND-type" evidence="5">
    <location>
        <begin position="25"/>
        <end position="61"/>
    </location>
</feature>
<evidence type="ECO:0000256" key="3">
    <source>
        <dbReference type="ARBA" id="ARBA00022833"/>
    </source>
</evidence>
<evidence type="ECO:0000313" key="6">
    <source>
        <dbReference type="EMBL" id="KAF2704138.1"/>
    </source>
</evidence>
<name>A0A6G1JUC4_9PLEO</name>
<dbReference type="Proteomes" id="UP000799428">
    <property type="component" value="Unassembled WGS sequence"/>
</dbReference>
<evidence type="ECO:0000256" key="2">
    <source>
        <dbReference type="ARBA" id="ARBA00022771"/>
    </source>
</evidence>
<keyword evidence="3" id="KW-0862">Zinc</keyword>
<evidence type="ECO:0000313" key="7">
    <source>
        <dbReference type="Proteomes" id="UP000799428"/>
    </source>
</evidence>
<dbReference type="SUPFAM" id="SSF144232">
    <property type="entry name" value="HIT/MYND zinc finger-like"/>
    <property type="match status" value="1"/>
</dbReference>
<dbReference type="Pfam" id="PF01753">
    <property type="entry name" value="zf-MYND"/>
    <property type="match status" value="1"/>
</dbReference>
<protein>
    <recommendedName>
        <fullName evidence="5">MYND-type domain-containing protein</fullName>
    </recommendedName>
</protein>
<dbReference type="AlphaFoldDB" id="A0A6G1JUC4"/>
<dbReference type="Pfam" id="PF14737">
    <property type="entry name" value="DUF4470"/>
    <property type="match status" value="1"/>
</dbReference>
<accession>A0A6G1JUC4</accession>
<dbReference type="OrthoDB" id="5282002at2759"/>
<keyword evidence="7" id="KW-1185">Reference proteome</keyword>
<evidence type="ECO:0000259" key="5">
    <source>
        <dbReference type="PROSITE" id="PS50865"/>
    </source>
</evidence>
<proteinExistence type="predicted"/>
<dbReference type="Gene3D" id="6.10.140.2220">
    <property type="match status" value="1"/>
</dbReference>